<evidence type="ECO:0000313" key="2">
    <source>
        <dbReference type="EMBL" id="KAK3926106.1"/>
    </source>
</evidence>
<protein>
    <submittedName>
        <fullName evidence="2">Glutamyl-tRNA reductase</fullName>
    </submittedName>
</protein>
<feature type="compositionally biased region" description="Polar residues" evidence="1">
    <location>
        <begin position="294"/>
        <end position="306"/>
    </location>
</feature>
<sequence>MTLEGARTVHTISVERTLVPQVKVAKDEQGTTELGPKPSFWDTFEVRLEPYLRSLLEYNGYDNIYSLSKLTSEEQFNELVEFGRNILVQMVPKDATDEKKKEYFGPYYAVPHMFNIPSGHKVLLREMTSICIERIKEKNRKPVDLKSPRNKVNNQIQHKNTAAERKDSVNGKDPVPVQLEQQKATLDALVKNSIESMVEIPKKERDRLKEPTTSVTEENGVVKGLIICPSCPVKNAYPEGLSFSVYLTNGRWILANYRRHVKNKHTPPKKPSNQISVDKLLQKSPGKNVEDSPGKSSCTPQKNLSSEHVVIEPDIIMDIGSDSDDNVTPIKRKKKSPLEDYDETEDETAGFSGRLSDPEGQSSEMLSTGDITSTPISDTAEADKNF</sequence>
<accession>A0AAE1LMU3</accession>
<dbReference type="EMBL" id="JAHWGI010001243">
    <property type="protein sequence ID" value="KAK3926106.1"/>
    <property type="molecule type" value="Genomic_DNA"/>
</dbReference>
<comment type="caution">
    <text evidence="2">The sequence shown here is derived from an EMBL/GenBank/DDBJ whole genome shotgun (WGS) entry which is preliminary data.</text>
</comment>
<evidence type="ECO:0000256" key="1">
    <source>
        <dbReference type="SAM" id="MobiDB-lite"/>
    </source>
</evidence>
<dbReference type="AlphaFoldDB" id="A0AAE1LMU3"/>
<proteinExistence type="predicted"/>
<dbReference type="Proteomes" id="UP001219518">
    <property type="component" value="Unassembled WGS sequence"/>
</dbReference>
<organism evidence="2 3">
    <name type="scientific">Frankliniella fusca</name>
    <dbReference type="NCBI Taxonomy" id="407009"/>
    <lineage>
        <taxon>Eukaryota</taxon>
        <taxon>Metazoa</taxon>
        <taxon>Ecdysozoa</taxon>
        <taxon>Arthropoda</taxon>
        <taxon>Hexapoda</taxon>
        <taxon>Insecta</taxon>
        <taxon>Pterygota</taxon>
        <taxon>Neoptera</taxon>
        <taxon>Paraneoptera</taxon>
        <taxon>Thysanoptera</taxon>
        <taxon>Terebrantia</taxon>
        <taxon>Thripoidea</taxon>
        <taxon>Thripidae</taxon>
        <taxon>Frankliniella</taxon>
    </lineage>
</organism>
<keyword evidence="3" id="KW-1185">Reference proteome</keyword>
<feature type="region of interest" description="Disordered" evidence="1">
    <location>
        <begin position="283"/>
        <end position="386"/>
    </location>
</feature>
<reference evidence="2" key="1">
    <citation type="submission" date="2021-07" db="EMBL/GenBank/DDBJ databases">
        <authorList>
            <person name="Catto M.A."/>
            <person name="Jacobson A."/>
            <person name="Kennedy G."/>
            <person name="Labadie P."/>
            <person name="Hunt B.G."/>
            <person name="Srinivasan R."/>
        </authorList>
    </citation>
    <scope>NUCLEOTIDE SEQUENCE</scope>
    <source>
        <strain evidence="2">PL_HMW_Pooled</strain>
        <tissue evidence="2">Head</tissue>
    </source>
</reference>
<name>A0AAE1LMU3_9NEOP</name>
<feature type="compositionally biased region" description="Polar residues" evidence="1">
    <location>
        <begin position="359"/>
        <end position="377"/>
    </location>
</feature>
<gene>
    <name evidence="2" type="ORF">KUF71_014355</name>
</gene>
<evidence type="ECO:0000313" key="3">
    <source>
        <dbReference type="Proteomes" id="UP001219518"/>
    </source>
</evidence>
<reference evidence="2" key="2">
    <citation type="journal article" date="2023" name="BMC Genomics">
        <title>Pest status, molecular evolution, and epigenetic factors derived from the genome assembly of Frankliniella fusca, a thysanopteran phytovirus vector.</title>
        <authorList>
            <person name="Catto M.A."/>
            <person name="Labadie P.E."/>
            <person name="Jacobson A.L."/>
            <person name="Kennedy G.G."/>
            <person name="Srinivasan R."/>
            <person name="Hunt B.G."/>
        </authorList>
    </citation>
    <scope>NUCLEOTIDE SEQUENCE</scope>
    <source>
        <strain evidence="2">PL_HMW_Pooled</strain>
    </source>
</reference>
<feature type="compositionally biased region" description="Acidic residues" evidence="1">
    <location>
        <begin position="339"/>
        <end position="348"/>
    </location>
</feature>